<dbReference type="Proteomes" id="UP000326268">
    <property type="component" value="Unassembled WGS sequence"/>
</dbReference>
<organism evidence="1 2">
    <name type="scientific">Aspergillus caelatus</name>
    <dbReference type="NCBI Taxonomy" id="61420"/>
    <lineage>
        <taxon>Eukaryota</taxon>
        <taxon>Fungi</taxon>
        <taxon>Dikarya</taxon>
        <taxon>Ascomycota</taxon>
        <taxon>Pezizomycotina</taxon>
        <taxon>Eurotiomycetes</taxon>
        <taxon>Eurotiomycetidae</taxon>
        <taxon>Eurotiales</taxon>
        <taxon>Aspergillaceae</taxon>
        <taxon>Aspergillus</taxon>
        <taxon>Aspergillus subgen. Circumdati</taxon>
    </lineage>
</organism>
<dbReference type="OrthoDB" id="428260at2759"/>
<accession>A0A5N7A037</accession>
<dbReference type="AlphaFoldDB" id="A0A5N7A037"/>
<keyword evidence="2" id="KW-1185">Reference proteome</keyword>
<dbReference type="RefSeq" id="XP_031926298.1">
    <property type="nucleotide sequence ID" value="XM_032072794.1"/>
</dbReference>
<name>A0A5N7A037_9EURO</name>
<evidence type="ECO:0008006" key="3">
    <source>
        <dbReference type="Google" id="ProtNLM"/>
    </source>
</evidence>
<sequence length="336" mass="39673">MSSRFLPCVHRLRWTHGRPKKPIWPREPSLDSIRSLAFSVLHQHLLNDYDEEQHLYVKFHAEKLTKRLFIIGHPNLEKKFIFQVQLPVDPFFVTENEIATAEMPLDAKLGLAENLARIFAQLWNQKFDRIGSLFIGQRLLDATEQFEIYFEDLPSPSFKVASIFSSSDEESLFYLCHHGLNEENILLYPTSYEILGILDWDMTSILPDWLVQEYSRRFQNILPKLEKANFTLDSSQPFDSEFRRWYMFPKRLLDPDPEHDQQLQDKFDEILRKDGVKVPLNKPQDEKKDFYTGVLNLGNNWEIARKYLSKSRHFKMEWQQLGWSGGLDDSSSSKLE</sequence>
<evidence type="ECO:0000313" key="2">
    <source>
        <dbReference type="Proteomes" id="UP000326268"/>
    </source>
</evidence>
<reference evidence="1 2" key="1">
    <citation type="submission" date="2019-04" db="EMBL/GenBank/DDBJ databases">
        <title>Friends and foes A comparative genomics studyof 23 Aspergillus species from section Flavi.</title>
        <authorList>
            <consortium name="DOE Joint Genome Institute"/>
            <person name="Kjaerbolling I."/>
            <person name="Vesth T."/>
            <person name="Frisvad J.C."/>
            <person name="Nybo J.L."/>
            <person name="Theobald S."/>
            <person name="Kildgaard S."/>
            <person name="Isbrandt T."/>
            <person name="Kuo A."/>
            <person name="Sato A."/>
            <person name="Lyhne E.K."/>
            <person name="Kogle M.E."/>
            <person name="Wiebenga A."/>
            <person name="Kun R.S."/>
            <person name="Lubbers R.J."/>
            <person name="Makela M.R."/>
            <person name="Barry K."/>
            <person name="Chovatia M."/>
            <person name="Clum A."/>
            <person name="Daum C."/>
            <person name="Haridas S."/>
            <person name="He G."/>
            <person name="LaButti K."/>
            <person name="Lipzen A."/>
            <person name="Mondo S."/>
            <person name="Riley R."/>
            <person name="Salamov A."/>
            <person name="Simmons B.A."/>
            <person name="Magnuson J.K."/>
            <person name="Henrissat B."/>
            <person name="Mortensen U.H."/>
            <person name="Larsen T.O."/>
            <person name="Devries R.P."/>
            <person name="Grigoriev I.V."/>
            <person name="Machida M."/>
            <person name="Baker S.E."/>
            <person name="Andersen M.R."/>
        </authorList>
    </citation>
    <scope>NUCLEOTIDE SEQUENCE [LARGE SCALE GENOMIC DNA]</scope>
    <source>
        <strain evidence="1 2">CBS 763.97</strain>
    </source>
</reference>
<protein>
    <recommendedName>
        <fullName evidence="3">Aminoglycoside phosphotransferase domain-containing protein</fullName>
    </recommendedName>
</protein>
<proteinExistence type="predicted"/>
<evidence type="ECO:0000313" key="1">
    <source>
        <dbReference type="EMBL" id="KAE8363217.1"/>
    </source>
</evidence>
<dbReference type="GeneID" id="43657240"/>
<gene>
    <name evidence="1" type="ORF">BDV27DRAFT_158974</name>
</gene>
<dbReference type="EMBL" id="ML737681">
    <property type="protein sequence ID" value="KAE8363217.1"/>
    <property type="molecule type" value="Genomic_DNA"/>
</dbReference>